<evidence type="ECO:0000256" key="1">
    <source>
        <dbReference type="SAM" id="Phobius"/>
    </source>
</evidence>
<feature type="transmembrane region" description="Helical" evidence="1">
    <location>
        <begin position="313"/>
        <end position="333"/>
    </location>
</feature>
<dbReference type="Proteomes" id="UP000188879">
    <property type="component" value="Unassembled WGS sequence"/>
</dbReference>
<keyword evidence="1" id="KW-0812">Transmembrane</keyword>
<proteinExistence type="predicted"/>
<dbReference type="RefSeq" id="WP_076958516.1">
    <property type="nucleotide sequence ID" value="NZ_MLCO01000175.1"/>
</dbReference>
<reference evidence="2 3" key="1">
    <citation type="submission" date="2016-10" db="EMBL/GenBank/DDBJ databases">
        <title>Draft Genome sequence of Roseomonas sp. strain M3.</title>
        <authorList>
            <person name="Subhash Y."/>
            <person name="Lee S."/>
        </authorList>
    </citation>
    <scope>NUCLEOTIDE SEQUENCE [LARGE SCALE GENOMIC DNA]</scope>
    <source>
        <strain evidence="2 3">M3</strain>
    </source>
</reference>
<feature type="transmembrane region" description="Helical" evidence="1">
    <location>
        <begin position="445"/>
        <end position="464"/>
    </location>
</feature>
<dbReference type="EMBL" id="MLCO01000175">
    <property type="protein sequence ID" value="ONG50999.1"/>
    <property type="molecule type" value="Genomic_DNA"/>
</dbReference>
<dbReference type="OrthoDB" id="465874at2"/>
<gene>
    <name evidence="2" type="ORF">BKE38_17015</name>
</gene>
<sequence length="484" mass="54226">MTQGRDHLPQRDLATALAEDPPSETAPVFVDFDHTLLGGNSTELYILSCRPHWMAAAIDFLVRDLIPWRLTGLPHWFRLRDYVCCLLLMLLMPWTILAWRRRAPALFAARASDSVAEALAPIDASRCVIVSFGMAWLIRPMLRGSRWDGVALLATPLTPSRSAFSRGKLALLDEAYGRRAVAASTAISDSLDDRDLLLAARQGILIPPQGETVAAAERRYFPLRYSIRAKYGLLHMLDKVLLVDFAILLLGTSRDLDDLLRHAISIPFLLLSLHCVYEMGYFENDMVAAKREAKPTLSKEVARFRDYPIQPSGWVWAIGLGVVGCLAAAFTRSTSSLELLPAITAWVILMVLLRLAFHFYNQQPVQGRLPLYAVLQMMKYLPVFFLIHPTMMGVLLALSQVAMMWIVYIVYRSGGDHKTLPKEMIRALFWAVGAGLLATTGRYSLWGSLLPVGLIAVWCLFRLAKPRLMELAKRRPSPALTRAK</sequence>
<feature type="transmembrane region" description="Helical" evidence="1">
    <location>
        <begin position="339"/>
        <end position="357"/>
    </location>
</feature>
<dbReference type="AlphaFoldDB" id="A0A1V2GZJ4"/>
<keyword evidence="3" id="KW-1185">Reference proteome</keyword>
<accession>A0A1V2GZJ4</accession>
<protein>
    <submittedName>
        <fullName evidence="2">Uncharacterized protein</fullName>
    </submittedName>
</protein>
<name>A0A1V2GZJ4_9PROT</name>
<keyword evidence="1" id="KW-1133">Transmembrane helix</keyword>
<keyword evidence="1" id="KW-0472">Membrane</keyword>
<organism evidence="2 3">
    <name type="scientific">Teichococcus deserti</name>
    <dbReference type="NCBI Taxonomy" id="1817963"/>
    <lineage>
        <taxon>Bacteria</taxon>
        <taxon>Pseudomonadati</taxon>
        <taxon>Pseudomonadota</taxon>
        <taxon>Alphaproteobacteria</taxon>
        <taxon>Acetobacterales</taxon>
        <taxon>Roseomonadaceae</taxon>
        <taxon>Roseomonas</taxon>
    </lineage>
</organism>
<comment type="caution">
    <text evidence="2">The sequence shown here is derived from an EMBL/GenBank/DDBJ whole genome shotgun (WGS) entry which is preliminary data.</text>
</comment>
<feature type="transmembrane region" description="Helical" evidence="1">
    <location>
        <begin position="423"/>
        <end position="439"/>
    </location>
</feature>
<feature type="transmembrane region" description="Helical" evidence="1">
    <location>
        <begin position="393"/>
        <end position="411"/>
    </location>
</feature>
<evidence type="ECO:0000313" key="3">
    <source>
        <dbReference type="Proteomes" id="UP000188879"/>
    </source>
</evidence>
<evidence type="ECO:0000313" key="2">
    <source>
        <dbReference type="EMBL" id="ONG50999.1"/>
    </source>
</evidence>